<dbReference type="SUPFAM" id="SSF52540">
    <property type="entry name" value="P-loop containing nucleoside triphosphate hydrolases"/>
    <property type="match status" value="1"/>
</dbReference>
<dbReference type="PROSITE" id="PS50901">
    <property type="entry name" value="FTSK"/>
    <property type="match status" value="1"/>
</dbReference>
<comment type="similarity">
    <text evidence="1">Belongs to the FtsK/SpoIIIE/SftA family.</text>
</comment>
<gene>
    <name evidence="7" type="ORF">LCGC14_1755430</name>
</gene>
<evidence type="ECO:0000256" key="3">
    <source>
        <dbReference type="ARBA" id="ARBA00022840"/>
    </source>
</evidence>
<accession>A0A0F9K297</accession>
<dbReference type="Gene3D" id="3.30.980.40">
    <property type="match status" value="1"/>
</dbReference>
<protein>
    <recommendedName>
        <fullName evidence="6">FtsK domain-containing protein</fullName>
    </recommendedName>
</protein>
<evidence type="ECO:0000256" key="2">
    <source>
        <dbReference type="ARBA" id="ARBA00022741"/>
    </source>
</evidence>
<comment type="caution">
    <text evidence="7">The sequence shown here is derived from an EMBL/GenBank/DDBJ whole genome shotgun (WGS) entry which is preliminary data.</text>
</comment>
<feature type="domain" description="FtsK" evidence="6">
    <location>
        <begin position="293"/>
        <end position="483"/>
    </location>
</feature>
<proteinExistence type="inferred from homology"/>
<dbReference type="CDD" id="cd01127">
    <property type="entry name" value="TrwB_TraG_TraD_VirD4"/>
    <property type="match status" value="1"/>
</dbReference>
<dbReference type="InterPro" id="IPR050206">
    <property type="entry name" value="FtsK/SpoIIIE/SftA"/>
</dbReference>
<evidence type="ECO:0000256" key="4">
    <source>
        <dbReference type="ARBA" id="ARBA00023125"/>
    </source>
</evidence>
<dbReference type="AlphaFoldDB" id="A0A0F9K297"/>
<keyword evidence="3" id="KW-0067">ATP-binding</keyword>
<keyword evidence="5" id="KW-0812">Transmembrane</keyword>
<sequence>SKSKRYTHFAVGLAIIFASTLALIHTDVSLASMFKTAALKSNGGLLGGLLAYSFNYLLGVNASITIFAFALLSGAFLLSNKTLPDLWRAAKSRFALAKNKMEEKKPVTEKMTQKVEELKRASVRTKSVEPEYDFEPSVKDKTVEETIEVKGPEENKDYELPPQSIFATTNKEKSASQKNVKENIKVLEKTLADFDVDASISRVVTGPTVTRYEIQLASGVKVNRILSLADDIALAFASPDVRILAPIPGKSAIGIEVPNSHRELVTIGDILRSEKMQKAKSLMSIVIGKDIADEPIIADLADMPHLLIAGATGSGKSVCINSIIASLISRATPDQLKAIFIDPKRVELSLFNDIPHLLTPVVTKPKLATNVLEWAVGEMESRYETLASSGVKNISSYNALMQKTGGDKMPFIVIVIDELADLMMVAAREVEDSICRLAQLARAIGIHLVIATQRPSTDVITGLIKANITHRIAFAVSSSIDSRVVLDGGGAEKLIGKGDMLLSTPKTIKPKRLQAAFITEKEIENLCNHLKNQEHTNYVSDIIAPKKSEISVNDFEDELYDQAVELVVNAEKASVSYLQRRLRIGYGRAARLMDMLEDKVIVGPQEGAKPREVLLTREELTSIGAESKES</sequence>
<dbReference type="Gene3D" id="1.10.10.10">
    <property type="entry name" value="Winged helix-like DNA-binding domain superfamily/Winged helix DNA-binding domain"/>
    <property type="match status" value="1"/>
</dbReference>
<keyword evidence="5" id="KW-0472">Membrane</keyword>
<dbReference type="SUPFAM" id="SSF46785">
    <property type="entry name" value="Winged helix' DNA-binding domain"/>
    <property type="match status" value="1"/>
</dbReference>
<feature type="non-terminal residue" evidence="7">
    <location>
        <position position="1"/>
    </location>
</feature>
<dbReference type="InterPro" id="IPR041027">
    <property type="entry name" value="FtsK_alpha"/>
</dbReference>
<dbReference type="InterPro" id="IPR002543">
    <property type="entry name" value="FtsK_dom"/>
</dbReference>
<dbReference type="Pfam" id="PF09397">
    <property type="entry name" value="FtsK_gamma"/>
    <property type="match status" value="1"/>
</dbReference>
<keyword evidence="5" id="KW-1133">Transmembrane helix</keyword>
<dbReference type="Pfam" id="PF01580">
    <property type="entry name" value="FtsK_SpoIIIE"/>
    <property type="match status" value="1"/>
</dbReference>
<name>A0A0F9K297_9ZZZZ</name>
<evidence type="ECO:0000256" key="1">
    <source>
        <dbReference type="ARBA" id="ARBA00006474"/>
    </source>
</evidence>
<dbReference type="GO" id="GO:0005524">
    <property type="term" value="F:ATP binding"/>
    <property type="evidence" value="ECO:0007669"/>
    <property type="project" value="UniProtKB-KW"/>
</dbReference>
<dbReference type="InterPro" id="IPR036388">
    <property type="entry name" value="WH-like_DNA-bd_sf"/>
</dbReference>
<reference evidence="7" key="1">
    <citation type="journal article" date="2015" name="Nature">
        <title>Complex archaea that bridge the gap between prokaryotes and eukaryotes.</title>
        <authorList>
            <person name="Spang A."/>
            <person name="Saw J.H."/>
            <person name="Jorgensen S.L."/>
            <person name="Zaremba-Niedzwiedzka K."/>
            <person name="Martijn J."/>
            <person name="Lind A.E."/>
            <person name="van Eijk R."/>
            <person name="Schleper C."/>
            <person name="Guy L."/>
            <person name="Ettema T.J."/>
        </authorList>
    </citation>
    <scope>NUCLEOTIDE SEQUENCE</scope>
</reference>
<dbReference type="SMART" id="SM00843">
    <property type="entry name" value="Ftsk_gamma"/>
    <property type="match status" value="1"/>
</dbReference>
<evidence type="ECO:0000256" key="5">
    <source>
        <dbReference type="SAM" id="Phobius"/>
    </source>
</evidence>
<organism evidence="7">
    <name type="scientific">marine sediment metagenome</name>
    <dbReference type="NCBI Taxonomy" id="412755"/>
    <lineage>
        <taxon>unclassified sequences</taxon>
        <taxon>metagenomes</taxon>
        <taxon>ecological metagenomes</taxon>
    </lineage>
</organism>
<dbReference type="InterPro" id="IPR003593">
    <property type="entry name" value="AAA+_ATPase"/>
</dbReference>
<keyword evidence="2" id="KW-0547">Nucleotide-binding</keyword>
<dbReference type="EMBL" id="LAZR01016250">
    <property type="protein sequence ID" value="KKM05308.1"/>
    <property type="molecule type" value="Genomic_DNA"/>
</dbReference>
<keyword evidence="4" id="KW-0238">DNA-binding</keyword>
<evidence type="ECO:0000313" key="7">
    <source>
        <dbReference type="EMBL" id="KKM05308.1"/>
    </source>
</evidence>
<dbReference type="GO" id="GO:0003677">
    <property type="term" value="F:DNA binding"/>
    <property type="evidence" value="ECO:0007669"/>
    <property type="project" value="UniProtKB-KW"/>
</dbReference>
<dbReference type="InterPro" id="IPR018541">
    <property type="entry name" value="Ftsk_gamma"/>
</dbReference>
<dbReference type="Gene3D" id="3.40.50.300">
    <property type="entry name" value="P-loop containing nucleotide triphosphate hydrolases"/>
    <property type="match status" value="1"/>
</dbReference>
<dbReference type="SMART" id="SM00382">
    <property type="entry name" value="AAA"/>
    <property type="match status" value="1"/>
</dbReference>
<dbReference type="InterPro" id="IPR036390">
    <property type="entry name" value="WH_DNA-bd_sf"/>
</dbReference>
<evidence type="ECO:0000259" key="6">
    <source>
        <dbReference type="PROSITE" id="PS50901"/>
    </source>
</evidence>
<feature type="transmembrane region" description="Helical" evidence="5">
    <location>
        <begin position="55"/>
        <end position="78"/>
    </location>
</feature>
<dbReference type="InterPro" id="IPR027417">
    <property type="entry name" value="P-loop_NTPase"/>
</dbReference>
<dbReference type="Pfam" id="PF17854">
    <property type="entry name" value="FtsK_alpha"/>
    <property type="match status" value="1"/>
</dbReference>
<dbReference type="PANTHER" id="PTHR22683">
    <property type="entry name" value="SPORULATION PROTEIN RELATED"/>
    <property type="match status" value="1"/>
</dbReference>
<dbReference type="PANTHER" id="PTHR22683:SF41">
    <property type="entry name" value="DNA TRANSLOCASE FTSK"/>
    <property type="match status" value="1"/>
</dbReference>